<feature type="chain" id="PRO_5039379474" evidence="5">
    <location>
        <begin position="24"/>
        <end position="101"/>
    </location>
</feature>
<dbReference type="EMBL" id="JAGGNH010000001">
    <property type="protein sequence ID" value="KAJ0989235.1"/>
    <property type="molecule type" value="Genomic_DNA"/>
</dbReference>
<feature type="compositionally biased region" description="Basic and acidic residues" evidence="4">
    <location>
        <begin position="81"/>
        <end position="91"/>
    </location>
</feature>
<keyword evidence="7" id="KW-1185">Reference proteome</keyword>
<evidence type="ECO:0000313" key="7">
    <source>
        <dbReference type="Proteomes" id="UP001085076"/>
    </source>
</evidence>
<name>A0A9D5HTU1_9LILI</name>
<evidence type="ECO:0000256" key="1">
    <source>
        <dbReference type="ARBA" id="ARBA00005416"/>
    </source>
</evidence>
<protein>
    <submittedName>
        <fullName evidence="6">Uncharacterized protein</fullName>
    </submittedName>
</protein>
<dbReference type="Proteomes" id="UP001085076">
    <property type="component" value="Miscellaneous, Linkage group lg01"/>
</dbReference>
<dbReference type="AlphaFoldDB" id="A0A9D5HTU1"/>
<organism evidence="6 7">
    <name type="scientific">Dioscorea zingiberensis</name>
    <dbReference type="NCBI Taxonomy" id="325984"/>
    <lineage>
        <taxon>Eukaryota</taxon>
        <taxon>Viridiplantae</taxon>
        <taxon>Streptophyta</taxon>
        <taxon>Embryophyta</taxon>
        <taxon>Tracheophyta</taxon>
        <taxon>Spermatophyta</taxon>
        <taxon>Magnoliopsida</taxon>
        <taxon>Liliopsida</taxon>
        <taxon>Dioscoreales</taxon>
        <taxon>Dioscoreaceae</taxon>
        <taxon>Dioscorea</taxon>
    </lineage>
</organism>
<comment type="similarity">
    <text evidence="1">Belongs to the CLV3/ESR signal peptide family.</text>
</comment>
<dbReference type="OrthoDB" id="786534at2759"/>
<dbReference type="PANTHER" id="PTHR34359:SF5">
    <property type="entry name" value="CLAVATA3_ESR (CLE)-RELATED PROTEIN 9"/>
    <property type="match status" value="1"/>
</dbReference>
<comment type="caution">
    <text evidence="6">The sequence shown here is derived from an EMBL/GenBank/DDBJ whole genome shotgun (WGS) entry which is preliminary data.</text>
</comment>
<gene>
    <name evidence="6" type="ORF">J5N97_007591</name>
</gene>
<evidence type="ECO:0000256" key="5">
    <source>
        <dbReference type="SAM" id="SignalP"/>
    </source>
</evidence>
<keyword evidence="5" id="KW-0732">Signal</keyword>
<dbReference type="InterPro" id="IPR039618">
    <property type="entry name" value="CLE9-13"/>
</dbReference>
<evidence type="ECO:0000256" key="2">
    <source>
        <dbReference type="ARBA" id="ARBA00022473"/>
    </source>
</evidence>
<feature type="signal peptide" evidence="5">
    <location>
        <begin position="1"/>
        <end position="23"/>
    </location>
</feature>
<keyword evidence="3" id="KW-0221">Differentiation</keyword>
<proteinExistence type="inferred from homology"/>
<sequence length="101" mass="11951">MAMRRSLLLGLALLFLVLHGLITHFRPLVTLHTVDIGRKMLDFHARRHSHRQHHHHHHHHHLHHQLDHQHQPLNEDDGNEIDPRFGVEKRLVPTGPNPLHH</sequence>
<dbReference type="GO" id="GO:0030154">
    <property type="term" value="P:cell differentiation"/>
    <property type="evidence" value="ECO:0007669"/>
    <property type="project" value="UniProtKB-KW"/>
</dbReference>
<dbReference type="PANTHER" id="PTHR34359">
    <property type="entry name" value="CLAVATA3/ESR (CLE)-RELATED PROTEIN 10"/>
    <property type="match status" value="1"/>
</dbReference>
<accession>A0A9D5HTU1</accession>
<feature type="compositionally biased region" description="Basic residues" evidence="4">
    <location>
        <begin position="48"/>
        <end position="63"/>
    </location>
</feature>
<keyword evidence="2" id="KW-0217">Developmental protein</keyword>
<evidence type="ECO:0000313" key="6">
    <source>
        <dbReference type="EMBL" id="KAJ0989235.1"/>
    </source>
</evidence>
<evidence type="ECO:0000256" key="3">
    <source>
        <dbReference type="ARBA" id="ARBA00022782"/>
    </source>
</evidence>
<reference evidence="6" key="2">
    <citation type="journal article" date="2022" name="Hortic Res">
        <title>The genome of Dioscorea zingiberensis sheds light on the biosynthesis, origin and evolution of the medicinally important diosgenin saponins.</title>
        <authorList>
            <person name="Li Y."/>
            <person name="Tan C."/>
            <person name="Li Z."/>
            <person name="Guo J."/>
            <person name="Li S."/>
            <person name="Chen X."/>
            <person name="Wang C."/>
            <person name="Dai X."/>
            <person name="Yang H."/>
            <person name="Song W."/>
            <person name="Hou L."/>
            <person name="Xu J."/>
            <person name="Tong Z."/>
            <person name="Xu A."/>
            <person name="Yuan X."/>
            <person name="Wang W."/>
            <person name="Yang Q."/>
            <person name="Chen L."/>
            <person name="Sun Z."/>
            <person name="Wang K."/>
            <person name="Pan B."/>
            <person name="Chen J."/>
            <person name="Bao Y."/>
            <person name="Liu F."/>
            <person name="Qi X."/>
            <person name="Gang D.R."/>
            <person name="Wen J."/>
            <person name="Li J."/>
        </authorList>
    </citation>
    <scope>NUCLEOTIDE SEQUENCE</scope>
    <source>
        <strain evidence="6">Dzin_1.0</strain>
    </source>
</reference>
<feature type="region of interest" description="Disordered" evidence="4">
    <location>
        <begin position="48"/>
        <end position="101"/>
    </location>
</feature>
<evidence type="ECO:0000256" key="4">
    <source>
        <dbReference type="SAM" id="MobiDB-lite"/>
    </source>
</evidence>
<reference evidence="6" key="1">
    <citation type="submission" date="2021-03" db="EMBL/GenBank/DDBJ databases">
        <authorList>
            <person name="Li Z."/>
            <person name="Yang C."/>
        </authorList>
    </citation>
    <scope>NUCLEOTIDE SEQUENCE</scope>
    <source>
        <strain evidence="6">Dzin_1.0</strain>
        <tissue evidence="6">Leaf</tissue>
    </source>
</reference>